<dbReference type="InterPro" id="IPR002781">
    <property type="entry name" value="TM_pro_TauE-like"/>
</dbReference>
<gene>
    <name evidence="9" type="ORF">G0Q06_02610</name>
</gene>
<dbReference type="InterPro" id="IPR052017">
    <property type="entry name" value="TSUP"/>
</dbReference>
<evidence type="ECO:0000313" key="10">
    <source>
        <dbReference type="Proteomes" id="UP000478417"/>
    </source>
</evidence>
<protein>
    <recommendedName>
        <fullName evidence="8">Probable membrane transporter protein</fullName>
    </recommendedName>
</protein>
<keyword evidence="6 8" id="KW-1133">Transmembrane helix</keyword>
<dbReference type="EMBL" id="JAAGNX010000001">
    <property type="protein sequence ID" value="NDV61339.1"/>
    <property type="molecule type" value="Genomic_DNA"/>
</dbReference>
<dbReference type="AlphaFoldDB" id="A0A6B2LZ63"/>
<feature type="transmembrane region" description="Helical" evidence="8">
    <location>
        <begin position="76"/>
        <end position="95"/>
    </location>
</feature>
<feature type="transmembrane region" description="Helical" evidence="8">
    <location>
        <begin position="33"/>
        <end position="64"/>
    </location>
</feature>
<evidence type="ECO:0000256" key="7">
    <source>
        <dbReference type="ARBA" id="ARBA00023136"/>
    </source>
</evidence>
<feature type="transmembrane region" description="Helical" evidence="8">
    <location>
        <begin position="141"/>
        <end position="166"/>
    </location>
</feature>
<comment type="similarity">
    <text evidence="2 8">Belongs to the 4-toluene sulfonate uptake permease (TSUP) (TC 2.A.102) family.</text>
</comment>
<dbReference type="Pfam" id="PF01925">
    <property type="entry name" value="TauE"/>
    <property type="match status" value="1"/>
</dbReference>
<keyword evidence="7 8" id="KW-0472">Membrane</keyword>
<proteinExistence type="inferred from homology"/>
<keyword evidence="5 8" id="KW-0812">Transmembrane</keyword>
<name>A0A6B2LZ63_9BACT</name>
<organism evidence="9 10">
    <name type="scientific">Oceanipulchritudo coccoides</name>
    <dbReference type="NCBI Taxonomy" id="2706888"/>
    <lineage>
        <taxon>Bacteria</taxon>
        <taxon>Pseudomonadati</taxon>
        <taxon>Verrucomicrobiota</taxon>
        <taxon>Opitutia</taxon>
        <taxon>Puniceicoccales</taxon>
        <taxon>Oceanipulchritudinaceae</taxon>
        <taxon>Oceanipulchritudo</taxon>
    </lineage>
</organism>
<keyword evidence="3" id="KW-0813">Transport</keyword>
<feature type="transmembrane region" description="Helical" evidence="8">
    <location>
        <begin position="227"/>
        <end position="250"/>
    </location>
</feature>
<feature type="transmembrane region" description="Helical" evidence="8">
    <location>
        <begin position="172"/>
        <end position="192"/>
    </location>
</feature>
<dbReference type="PANTHER" id="PTHR30269:SF23">
    <property type="entry name" value="MEMBRANE TRANSPORTER PROTEIN YDHB-RELATED"/>
    <property type="match status" value="1"/>
</dbReference>
<evidence type="ECO:0000313" key="9">
    <source>
        <dbReference type="EMBL" id="NDV61339.1"/>
    </source>
</evidence>
<feature type="transmembrane region" description="Helical" evidence="8">
    <location>
        <begin position="101"/>
        <end position="120"/>
    </location>
</feature>
<dbReference type="RefSeq" id="WP_163962181.1">
    <property type="nucleotide sequence ID" value="NZ_JAAGNX010000001.1"/>
</dbReference>
<evidence type="ECO:0000256" key="1">
    <source>
        <dbReference type="ARBA" id="ARBA00004651"/>
    </source>
</evidence>
<feature type="transmembrane region" description="Helical" evidence="8">
    <location>
        <begin position="204"/>
        <end position="221"/>
    </location>
</feature>
<sequence>MSLSPLDWMLICTGALLVGLGKGGLVGVGNLTVILFAMVFPAKASVGLLLPVLIAADIVAITVYRRHAHWGYLWRLLPWMGIGILIGYFLFGVLSDLVVKRFIGGIVLAMTLIQIARLLAKRFGKADFAENLPHSLGFRSILGVLGGFATMVANAAGPVGQLYFISVGLPKMVFIGTAAWCFFIVNVVKVPLQAHLGIINMDSLQISLTLAPVAMLGAWVAPRVVQFIPQQLFTFAVWFFIVLAGGKLMFF</sequence>
<accession>A0A6B2LZ63</accession>
<dbReference type="PANTHER" id="PTHR30269">
    <property type="entry name" value="TRANSMEMBRANE PROTEIN YFCA"/>
    <property type="match status" value="1"/>
</dbReference>
<reference evidence="9 10" key="1">
    <citation type="submission" date="2020-02" db="EMBL/GenBank/DDBJ databases">
        <title>Albibacoteraceae fam. nov., the first described family within the subdivision 4 Verrucomicrobia.</title>
        <authorList>
            <person name="Xi F."/>
        </authorList>
    </citation>
    <scope>NUCLEOTIDE SEQUENCE [LARGE SCALE GENOMIC DNA]</scope>
    <source>
        <strain evidence="9 10">CK1056</strain>
    </source>
</reference>
<evidence type="ECO:0000256" key="5">
    <source>
        <dbReference type="ARBA" id="ARBA00022692"/>
    </source>
</evidence>
<dbReference type="Proteomes" id="UP000478417">
    <property type="component" value="Unassembled WGS sequence"/>
</dbReference>
<comment type="subcellular location">
    <subcellularLocation>
        <location evidence="1 8">Cell membrane</location>
        <topology evidence="1 8">Multi-pass membrane protein</topology>
    </subcellularLocation>
</comment>
<evidence type="ECO:0000256" key="6">
    <source>
        <dbReference type="ARBA" id="ARBA00022989"/>
    </source>
</evidence>
<dbReference type="GO" id="GO:0005886">
    <property type="term" value="C:plasma membrane"/>
    <property type="evidence" value="ECO:0007669"/>
    <property type="project" value="UniProtKB-SubCell"/>
</dbReference>
<evidence type="ECO:0000256" key="8">
    <source>
        <dbReference type="RuleBase" id="RU363041"/>
    </source>
</evidence>
<evidence type="ECO:0000256" key="3">
    <source>
        <dbReference type="ARBA" id="ARBA00022448"/>
    </source>
</evidence>
<comment type="caution">
    <text evidence="9">The sequence shown here is derived from an EMBL/GenBank/DDBJ whole genome shotgun (WGS) entry which is preliminary data.</text>
</comment>
<evidence type="ECO:0000256" key="2">
    <source>
        <dbReference type="ARBA" id="ARBA00009142"/>
    </source>
</evidence>
<keyword evidence="10" id="KW-1185">Reference proteome</keyword>
<keyword evidence="4 8" id="KW-1003">Cell membrane</keyword>
<evidence type="ECO:0000256" key="4">
    <source>
        <dbReference type="ARBA" id="ARBA00022475"/>
    </source>
</evidence>